<dbReference type="Pfam" id="PF00753">
    <property type="entry name" value="Lactamase_B"/>
    <property type="match status" value="1"/>
</dbReference>
<dbReference type="AlphaFoldDB" id="A0A162EFE1"/>
<dbReference type="InterPro" id="IPR036866">
    <property type="entry name" value="RibonucZ/Hydroxyglut_hydro"/>
</dbReference>
<proteinExistence type="predicted"/>
<protein>
    <recommendedName>
        <fullName evidence="1">Metallo-beta-lactamase domain-containing protein</fullName>
    </recommendedName>
</protein>
<dbReference type="InterPro" id="IPR035681">
    <property type="entry name" value="ComA-like_MBL"/>
</dbReference>
<accession>A0A162EFE1</accession>
<dbReference type="SUPFAM" id="SSF56281">
    <property type="entry name" value="Metallo-hydrolase/oxidoreductase"/>
    <property type="match status" value="1"/>
</dbReference>
<dbReference type="Gene3D" id="3.60.15.10">
    <property type="entry name" value="Ribonuclease Z/Hydroxyacylglutathione hydrolase-like"/>
    <property type="match status" value="1"/>
</dbReference>
<dbReference type="InterPro" id="IPR052159">
    <property type="entry name" value="Competence_DNA_uptake"/>
</dbReference>
<gene>
    <name evidence="2" type="ORF">AZF04_03115</name>
</gene>
<evidence type="ECO:0000313" key="3">
    <source>
        <dbReference type="Proteomes" id="UP000075806"/>
    </source>
</evidence>
<name>A0A162EFE1_9BACI</name>
<sequence>MSTILVACSVSDLESWLIEDSAKVVPVVNGEAIYHFLDVGQGDSTLIQSNEATILIDTGRHDSDVIFEYLNQLGVIEIDLLILTHPHADHIGNADQIIRQYRPSEVWMDGNQASSKTFELLVDALIETDTDVVEARSGLDVEVGDFLIEIIHPTHLTGDFNNDSISGMITYGELRFLFTGDAEERSEFEMLDSGFDLEADIFKVGHHGSSTSNTREFLEAVNPEIGIYSASENNSYGHPHIEVESLFNELGIEFLGTAEHGTIKIVTDGENYTVELE</sequence>
<evidence type="ECO:0000313" key="2">
    <source>
        <dbReference type="EMBL" id="KYG32442.1"/>
    </source>
</evidence>
<dbReference type="PANTHER" id="PTHR30619">
    <property type="entry name" value="DNA INTERNALIZATION/COMPETENCE PROTEIN COMEC/REC2"/>
    <property type="match status" value="1"/>
</dbReference>
<dbReference type="OrthoDB" id="9761531at2"/>
<reference evidence="2" key="1">
    <citation type="submission" date="2016-02" db="EMBL/GenBank/DDBJ databases">
        <title>Genome sequence of Bacillus trypoxylicola KCTC 13244(T).</title>
        <authorList>
            <person name="Jeong H."/>
            <person name="Park S.-H."/>
            <person name="Choi S.-K."/>
        </authorList>
    </citation>
    <scope>NUCLEOTIDE SEQUENCE [LARGE SCALE GENOMIC DNA]</scope>
    <source>
        <strain evidence="2">KCTC 13244</strain>
    </source>
</reference>
<dbReference type="SMART" id="SM00849">
    <property type="entry name" value="Lactamase_B"/>
    <property type="match status" value="1"/>
</dbReference>
<keyword evidence="3" id="KW-1185">Reference proteome</keyword>
<organism evidence="2 3">
    <name type="scientific">Alkalihalobacillus trypoxylicola</name>
    <dbReference type="NCBI Taxonomy" id="519424"/>
    <lineage>
        <taxon>Bacteria</taxon>
        <taxon>Bacillati</taxon>
        <taxon>Bacillota</taxon>
        <taxon>Bacilli</taxon>
        <taxon>Bacillales</taxon>
        <taxon>Bacillaceae</taxon>
        <taxon>Alkalihalobacillus</taxon>
    </lineage>
</organism>
<feature type="domain" description="Metallo-beta-lactamase" evidence="1">
    <location>
        <begin position="41"/>
        <end position="232"/>
    </location>
</feature>
<dbReference type="CDD" id="cd07731">
    <property type="entry name" value="ComA-like_MBL-fold"/>
    <property type="match status" value="1"/>
</dbReference>
<dbReference type="PANTHER" id="PTHR30619:SF7">
    <property type="entry name" value="BETA-LACTAMASE DOMAIN PROTEIN"/>
    <property type="match status" value="1"/>
</dbReference>
<comment type="caution">
    <text evidence="2">The sequence shown here is derived from an EMBL/GenBank/DDBJ whole genome shotgun (WGS) entry which is preliminary data.</text>
</comment>
<dbReference type="InterPro" id="IPR001279">
    <property type="entry name" value="Metallo-B-lactamas"/>
</dbReference>
<dbReference type="Proteomes" id="UP000075806">
    <property type="component" value="Unassembled WGS sequence"/>
</dbReference>
<dbReference type="EMBL" id="LTAO01000012">
    <property type="protein sequence ID" value="KYG32442.1"/>
    <property type="molecule type" value="Genomic_DNA"/>
</dbReference>
<evidence type="ECO:0000259" key="1">
    <source>
        <dbReference type="SMART" id="SM00849"/>
    </source>
</evidence>